<name>T1JXS6_TETUR</name>
<keyword evidence="1" id="KW-0732">Signal</keyword>
<dbReference type="Proteomes" id="UP000015104">
    <property type="component" value="Unassembled WGS sequence"/>
</dbReference>
<keyword evidence="3" id="KW-1185">Reference proteome</keyword>
<dbReference type="HOGENOM" id="CLU_011464_1_1_1"/>
<evidence type="ECO:0000313" key="3">
    <source>
        <dbReference type="Proteomes" id="UP000015104"/>
    </source>
</evidence>
<feature type="chain" id="PRO_5004580760" evidence="1">
    <location>
        <begin position="18"/>
        <end position="501"/>
    </location>
</feature>
<reference evidence="2" key="2">
    <citation type="submission" date="2015-06" db="UniProtKB">
        <authorList>
            <consortium name="EnsemblMetazoa"/>
        </authorList>
    </citation>
    <scope>IDENTIFICATION</scope>
</reference>
<proteinExistence type="predicted"/>
<feature type="signal peptide" evidence="1">
    <location>
        <begin position="1"/>
        <end position="17"/>
    </location>
</feature>
<dbReference type="EnsemblMetazoa" id="tetur02g13080.1">
    <property type="protein sequence ID" value="tetur02g13080.1"/>
    <property type="gene ID" value="tetur02g13080"/>
</dbReference>
<dbReference type="AlphaFoldDB" id="T1JXS6"/>
<organism evidence="2 3">
    <name type="scientific">Tetranychus urticae</name>
    <name type="common">Two-spotted spider mite</name>
    <dbReference type="NCBI Taxonomy" id="32264"/>
    <lineage>
        <taxon>Eukaryota</taxon>
        <taxon>Metazoa</taxon>
        <taxon>Ecdysozoa</taxon>
        <taxon>Arthropoda</taxon>
        <taxon>Chelicerata</taxon>
        <taxon>Arachnida</taxon>
        <taxon>Acari</taxon>
        <taxon>Acariformes</taxon>
        <taxon>Trombidiformes</taxon>
        <taxon>Prostigmata</taxon>
        <taxon>Eleutherengona</taxon>
        <taxon>Raphignathae</taxon>
        <taxon>Tetranychoidea</taxon>
        <taxon>Tetranychidae</taxon>
        <taxon>Tetranychus</taxon>
    </lineage>
</organism>
<dbReference type="EMBL" id="CAEY01000835">
    <property type="status" value="NOT_ANNOTATED_CDS"/>
    <property type="molecule type" value="Genomic_DNA"/>
</dbReference>
<reference evidence="3" key="1">
    <citation type="submission" date="2011-08" db="EMBL/GenBank/DDBJ databases">
        <authorList>
            <person name="Rombauts S."/>
        </authorList>
    </citation>
    <scope>NUCLEOTIDE SEQUENCE</scope>
    <source>
        <strain evidence="3">London</strain>
    </source>
</reference>
<sequence>MLFKVLIVFTLYSTISTLSNLVDLPLKVPKGSSVINATLTYHGYTNEFKKYYLQELISAFGPTTKGKILISSDTDSYTIHYNADSYTGVDGRERLVIQGTNCELFTYTYSSWDKYLSGVKKPILNIILLIGPSILYRLDHSSFVWKSVADKNIRGIMMKGASTEVNENLKITFYYKSHLDYQSGMESPSRIEFSGYERASIPESEENLILYIDIYSIQHVNIFLEDLDQVQNEVQPPTGIGCPHYLSGSKELPELSVNHLHYIMEERIKGSTASRSLSEIYAAYHYDFSRIKTLVGSVSEVIYDYRLGVSFHISKDGSVTVTSIDSSTPGIESHGEFTLTTLFMLDGSFKYLGKRNLTLRGMNLSDIARQSINLLDSFKHRSGLSVEAWESVQLNANINGKKVDKAVITQYFAPSKDLSRQESENNDIFYGYTLVSTKVSIYDHDQSKKVYTWKDGITRDYMNFQEVRSIESIRSLTEKVNYASSDEKVILNFILECDGMY</sequence>
<accession>T1JXS6</accession>
<protein>
    <submittedName>
        <fullName evidence="2">Uncharacterized protein</fullName>
    </submittedName>
</protein>
<dbReference type="eggNOG" id="ENOG502S04E">
    <property type="taxonomic scope" value="Eukaryota"/>
</dbReference>
<evidence type="ECO:0000313" key="2">
    <source>
        <dbReference type="EnsemblMetazoa" id="tetur02g13080.1"/>
    </source>
</evidence>
<evidence type="ECO:0000256" key="1">
    <source>
        <dbReference type="SAM" id="SignalP"/>
    </source>
</evidence>